<accession>J3MS23</accession>
<keyword evidence="3" id="KW-1185">Reference proteome</keyword>
<evidence type="ECO:0000313" key="3">
    <source>
        <dbReference type="Proteomes" id="UP000006038"/>
    </source>
</evidence>
<dbReference type="Gramene" id="OB08G19020.1">
    <property type="protein sequence ID" value="OB08G19020.1"/>
    <property type="gene ID" value="OB08G19020"/>
</dbReference>
<sequence>MGPRFAPSKSDSHTRDLDHNSTPPPLPNWATGSSFRIIATADWQHVPYPRHLVAFLELIRSSPFPSTPVSCGQASSTEGWQYRRDVGRRAPCRRVRGEEIIDGDWVIHTTIANSSSIEKWRA</sequence>
<feature type="region of interest" description="Disordered" evidence="1">
    <location>
        <begin position="1"/>
        <end position="28"/>
    </location>
</feature>
<name>J3MS23_ORYBR</name>
<evidence type="ECO:0000313" key="2">
    <source>
        <dbReference type="EnsemblPlants" id="OB08G19020.1"/>
    </source>
</evidence>
<protein>
    <submittedName>
        <fullName evidence="2">Uncharacterized protein</fullName>
    </submittedName>
</protein>
<dbReference type="EnsemblPlants" id="OB08G19020.1">
    <property type="protein sequence ID" value="OB08G19020.1"/>
    <property type="gene ID" value="OB08G19020"/>
</dbReference>
<dbReference type="AlphaFoldDB" id="J3MS23"/>
<proteinExistence type="predicted"/>
<reference evidence="2" key="2">
    <citation type="submission" date="2013-04" db="UniProtKB">
        <authorList>
            <consortium name="EnsemblPlants"/>
        </authorList>
    </citation>
    <scope>IDENTIFICATION</scope>
</reference>
<dbReference type="Proteomes" id="UP000006038">
    <property type="component" value="Chromosome 8"/>
</dbReference>
<feature type="compositionally biased region" description="Basic and acidic residues" evidence="1">
    <location>
        <begin position="10"/>
        <end position="19"/>
    </location>
</feature>
<evidence type="ECO:0000256" key="1">
    <source>
        <dbReference type="SAM" id="MobiDB-lite"/>
    </source>
</evidence>
<dbReference type="HOGENOM" id="CLU_2030328_0_0_1"/>
<organism evidence="2">
    <name type="scientific">Oryza brachyantha</name>
    <name type="common">malo sina</name>
    <dbReference type="NCBI Taxonomy" id="4533"/>
    <lineage>
        <taxon>Eukaryota</taxon>
        <taxon>Viridiplantae</taxon>
        <taxon>Streptophyta</taxon>
        <taxon>Embryophyta</taxon>
        <taxon>Tracheophyta</taxon>
        <taxon>Spermatophyta</taxon>
        <taxon>Magnoliopsida</taxon>
        <taxon>Liliopsida</taxon>
        <taxon>Poales</taxon>
        <taxon>Poaceae</taxon>
        <taxon>BOP clade</taxon>
        <taxon>Oryzoideae</taxon>
        <taxon>Oryzeae</taxon>
        <taxon>Oryzinae</taxon>
        <taxon>Oryza</taxon>
    </lineage>
</organism>
<reference evidence="2" key="1">
    <citation type="journal article" date="2013" name="Nat. Commun.">
        <title>Whole-genome sequencing of Oryza brachyantha reveals mechanisms underlying Oryza genome evolution.</title>
        <authorList>
            <person name="Chen J."/>
            <person name="Huang Q."/>
            <person name="Gao D."/>
            <person name="Wang J."/>
            <person name="Lang Y."/>
            <person name="Liu T."/>
            <person name="Li B."/>
            <person name="Bai Z."/>
            <person name="Luis Goicoechea J."/>
            <person name="Liang C."/>
            <person name="Chen C."/>
            <person name="Zhang W."/>
            <person name="Sun S."/>
            <person name="Liao Y."/>
            <person name="Zhang X."/>
            <person name="Yang L."/>
            <person name="Song C."/>
            <person name="Wang M."/>
            <person name="Shi J."/>
            <person name="Liu G."/>
            <person name="Liu J."/>
            <person name="Zhou H."/>
            <person name="Zhou W."/>
            <person name="Yu Q."/>
            <person name="An N."/>
            <person name="Chen Y."/>
            <person name="Cai Q."/>
            <person name="Wang B."/>
            <person name="Liu B."/>
            <person name="Min J."/>
            <person name="Huang Y."/>
            <person name="Wu H."/>
            <person name="Li Z."/>
            <person name="Zhang Y."/>
            <person name="Yin Y."/>
            <person name="Song W."/>
            <person name="Jiang J."/>
            <person name="Jackson S.A."/>
            <person name="Wing R.A."/>
            <person name="Wang J."/>
            <person name="Chen M."/>
        </authorList>
    </citation>
    <scope>NUCLEOTIDE SEQUENCE [LARGE SCALE GENOMIC DNA]</scope>
    <source>
        <strain evidence="2">cv. IRGC 101232</strain>
    </source>
</reference>